<protein>
    <submittedName>
        <fullName evidence="3">Epoxyqueuosine reductase</fullName>
    </submittedName>
</protein>
<name>A0A419EXQ5_9BACT</name>
<dbReference type="PANTHER" id="PTHR30002">
    <property type="entry name" value="EPOXYQUEUOSINE REDUCTASE"/>
    <property type="match status" value="1"/>
</dbReference>
<dbReference type="InterPro" id="IPR004453">
    <property type="entry name" value="QueG"/>
</dbReference>
<dbReference type="GO" id="GO:0052693">
    <property type="term" value="F:epoxyqueuosine reductase activity"/>
    <property type="evidence" value="ECO:0007669"/>
    <property type="project" value="TreeGrafter"/>
</dbReference>
<keyword evidence="1" id="KW-0004">4Fe-4S</keyword>
<sequence length="346" mass="38111">MQSLTEIVLDYVMCENACAAGIATVETLAGGPPTADLTYVLPNAKSAVCFALPLDQSLIPPYLAKKDRLSHERDNFRTNFLASGIALGLTRFLEQKGFPSYAVAANEVYRQDTPRGAIDMIPDVSLRYLAVRSGVASFGLSGNVLRKNEGAAIILGAVVTTADLEPTDPLPKEDNYCDNCRLCMASCASSFMDPEEEASVTLGGIEFKYSKRRSYLRCEFVCGGFTGLHSSGKWSTWSPGRFTIPTDEREFMPALLHGIDAYNQRPPTQGGHHHVLMDSRLYLTCGNCQLICHPDKEERKRRHKILRESGVIVQNADGSLDAVVPEVARERLASMDPEKRALYERV</sequence>
<proteinExistence type="predicted"/>
<evidence type="ECO:0000313" key="4">
    <source>
        <dbReference type="Proteomes" id="UP000285961"/>
    </source>
</evidence>
<organism evidence="3 4">
    <name type="scientific">Candidatus Abyssobacteria bacterium SURF_17</name>
    <dbReference type="NCBI Taxonomy" id="2093361"/>
    <lineage>
        <taxon>Bacteria</taxon>
        <taxon>Pseudomonadati</taxon>
        <taxon>Candidatus Hydrogenedentota</taxon>
        <taxon>Candidatus Abyssobacteria</taxon>
    </lineage>
</organism>
<keyword evidence="1" id="KW-0411">Iron-sulfur</keyword>
<dbReference type="Proteomes" id="UP000285961">
    <property type="component" value="Unassembled WGS sequence"/>
</dbReference>
<comment type="caution">
    <text evidence="3">The sequence shown here is derived from an EMBL/GenBank/DDBJ whole genome shotgun (WGS) entry which is preliminary data.</text>
</comment>
<dbReference type="GO" id="GO:0051539">
    <property type="term" value="F:4 iron, 4 sulfur cluster binding"/>
    <property type="evidence" value="ECO:0007669"/>
    <property type="project" value="UniProtKB-KW"/>
</dbReference>
<dbReference type="InterPro" id="IPR017896">
    <property type="entry name" value="4Fe4S_Fe-S-bd"/>
</dbReference>
<gene>
    <name evidence="3" type="ORF">C4532_10415</name>
</gene>
<dbReference type="PANTHER" id="PTHR30002:SF4">
    <property type="entry name" value="EPOXYQUEUOSINE REDUCTASE"/>
    <property type="match status" value="1"/>
</dbReference>
<dbReference type="AlphaFoldDB" id="A0A419EXQ5"/>
<keyword evidence="1" id="KW-0479">Metal-binding</keyword>
<feature type="domain" description="4Fe-4S ferredoxin-type" evidence="2">
    <location>
        <begin position="167"/>
        <end position="197"/>
    </location>
</feature>
<evidence type="ECO:0000256" key="1">
    <source>
        <dbReference type="ARBA" id="ARBA00022485"/>
    </source>
</evidence>
<evidence type="ECO:0000259" key="2">
    <source>
        <dbReference type="PROSITE" id="PS51379"/>
    </source>
</evidence>
<reference evidence="3 4" key="1">
    <citation type="journal article" date="2017" name="ISME J.">
        <title>Energy and carbon metabolisms in a deep terrestrial subsurface fluid microbial community.</title>
        <authorList>
            <person name="Momper L."/>
            <person name="Jungbluth S.P."/>
            <person name="Lee M.D."/>
            <person name="Amend J.P."/>
        </authorList>
    </citation>
    <scope>NUCLEOTIDE SEQUENCE [LARGE SCALE GENOMIC DNA]</scope>
    <source>
        <strain evidence="3">SURF_17</strain>
    </source>
</reference>
<dbReference type="GO" id="GO:0008616">
    <property type="term" value="P:tRNA queuosine(34) biosynthetic process"/>
    <property type="evidence" value="ECO:0007669"/>
    <property type="project" value="InterPro"/>
</dbReference>
<dbReference type="EMBL" id="QZKI01000078">
    <property type="protein sequence ID" value="RJP69748.1"/>
    <property type="molecule type" value="Genomic_DNA"/>
</dbReference>
<keyword evidence="1" id="KW-0408">Iron</keyword>
<evidence type="ECO:0000313" key="3">
    <source>
        <dbReference type="EMBL" id="RJP69748.1"/>
    </source>
</evidence>
<dbReference type="PROSITE" id="PS51379">
    <property type="entry name" value="4FE4S_FER_2"/>
    <property type="match status" value="1"/>
</dbReference>
<accession>A0A419EXQ5</accession>